<feature type="region of interest" description="Disordered" evidence="1">
    <location>
        <begin position="503"/>
        <end position="551"/>
    </location>
</feature>
<feature type="compositionally biased region" description="Basic and acidic residues" evidence="1">
    <location>
        <begin position="56"/>
        <end position="66"/>
    </location>
</feature>
<evidence type="ECO:0000256" key="1">
    <source>
        <dbReference type="SAM" id="MobiDB-lite"/>
    </source>
</evidence>
<feature type="compositionally biased region" description="Pro residues" evidence="1">
    <location>
        <begin position="301"/>
        <end position="318"/>
    </location>
</feature>
<dbReference type="Pfam" id="PF26242">
    <property type="entry name" value="Swc3_C"/>
    <property type="match status" value="1"/>
</dbReference>
<feature type="compositionally biased region" description="Low complexity" evidence="1">
    <location>
        <begin position="257"/>
        <end position="277"/>
    </location>
</feature>
<feature type="compositionally biased region" description="Polar residues" evidence="1">
    <location>
        <begin position="229"/>
        <end position="250"/>
    </location>
</feature>
<evidence type="ECO:0000259" key="3">
    <source>
        <dbReference type="Pfam" id="PF26242"/>
    </source>
</evidence>
<organism evidence="4 5">
    <name type="scientific">Microthyrium microscopicum</name>
    <dbReference type="NCBI Taxonomy" id="703497"/>
    <lineage>
        <taxon>Eukaryota</taxon>
        <taxon>Fungi</taxon>
        <taxon>Dikarya</taxon>
        <taxon>Ascomycota</taxon>
        <taxon>Pezizomycotina</taxon>
        <taxon>Dothideomycetes</taxon>
        <taxon>Dothideomycetes incertae sedis</taxon>
        <taxon>Microthyriales</taxon>
        <taxon>Microthyriaceae</taxon>
        <taxon>Microthyrium</taxon>
    </lineage>
</organism>
<feature type="compositionally biased region" description="Polar residues" evidence="1">
    <location>
        <begin position="195"/>
        <end position="208"/>
    </location>
</feature>
<feature type="region of interest" description="Disordered" evidence="1">
    <location>
        <begin position="178"/>
        <end position="322"/>
    </location>
</feature>
<evidence type="ECO:0000259" key="2">
    <source>
        <dbReference type="Pfam" id="PF24707"/>
    </source>
</evidence>
<evidence type="ECO:0000313" key="5">
    <source>
        <dbReference type="Proteomes" id="UP000799302"/>
    </source>
</evidence>
<dbReference type="Pfam" id="PF24707">
    <property type="entry name" value="Swc3"/>
    <property type="match status" value="1"/>
</dbReference>
<dbReference type="PANTHER" id="PTHR28108:SF1">
    <property type="entry name" value="SWR1-COMPLEX PROTEIN 3"/>
    <property type="match status" value="1"/>
</dbReference>
<dbReference type="GO" id="GO:0140849">
    <property type="term" value="F:ATP-dependent H2AZ histone chaperone activity"/>
    <property type="evidence" value="ECO:0007669"/>
    <property type="project" value="InterPro"/>
</dbReference>
<evidence type="ECO:0000313" key="4">
    <source>
        <dbReference type="EMBL" id="KAF2666720.1"/>
    </source>
</evidence>
<protein>
    <submittedName>
        <fullName evidence="4">Uncharacterized protein</fullName>
    </submittedName>
</protein>
<dbReference type="InterPro" id="IPR058986">
    <property type="entry name" value="Swc3_C"/>
</dbReference>
<dbReference type="InterPro" id="IPR037651">
    <property type="entry name" value="Swc3"/>
</dbReference>
<feature type="domain" description="Swc3 C-terminal" evidence="3">
    <location>
        <begin position="456"/>
        <end position="604"/>
    </location>
</feature>
<dbReference type="GO" id="GO:0000812">
    <property type="term" value="C:Swr1 complex"/>
    <property type="evidence" value="ECO:0007669"/>
    <property type="project" value="InterPro"/>
</dbReference>
<sequence length="629" mass="69159">MPETRRTSMRLREPAAKQRDEAADSEAPKQSPRGPGKRGRPSKKEKTVTSGAENEQSVKKEEEKPRVVVLPNKLVDGESLPSLPKSQPEDLKDSEWYSVGESGVLTTSLARSKQQWLSDCVFEKFWSKATYKKKKDLPEGTKSTTKDSRPPMTRMGTCKMIVEPHIFDVTIFVIKDTTVPPQPPQQDRQFVGSFGPTNSPSTHSTYQAGSYRPPITPQSTHGNKPLYPTTASSLTPLQQQSKPLSTTPTIYTPVAKPTTASSYSPSPAASSGASNTPQNITSQNQNQNRPTPTAPVARPSPMGPPATAPRQPAPPARPPSAATDPVIQMLAQRAQNDNALKQVMKLVAGNEATPEQLTYFQGHIDELTRIVKDREAAAAEERRKALAAQQHQYTGPRAPYQVGQGANHSISRPFQQPLSYQSPIARAAPTNPIPRPSFQPTPPRPPRQVFVPQPLHVLMEFSQNSTDRFLFPKNTILEYDEKRSKVLASFLVVKKESELFAADTAEGKKRSNEKKKGKEGAQSPNPDAMNLDPKPETKESDGQPVGTTGNSEKIFYQPLTVRFEAPSDPTLLNFFEKVAAPEDQVVKYMTGIAEKAERASANFLALRLPREPKEISIDELDVGNKPNPS</sequence>
<dbReference type="AlphaFoldDB" id="A0A6A6U490"/>
<name>A0A6A6U490_9PEZI</name>
<feature type="compositionally biased region" description="Polar residues" evidence="1">
    <location>
        <begin position="278"/>
        <end position="291"/>
    </location>
</feature>
<dbReference type="EMBL" id="MU004238">
    <property type="protein sequence ID" value="KAF2666720.1"/>
    <property type="molecule type" value="Genomic_DNA"/>
</dbReference>
<feature type="compositionally biased region" description="Basic and acidic residues" evidence="1">
    <location>
        <begin position="136"/>
        <end position="149"/>
    </location>
</feature>
<feature type="region of interest" description="Disordered" evidence="1">
    <location>
        <begin position="1"/>
        <end position="95"/>
    </location>
</feature>
<keyword evidence="5" id="KW-1185">Reference proteome</keyword>
<feature type="domain" description="SWR1-complex protein 3" evidence="2">
    <location>
        <begin position="84"/>
        <end position="177"/>
    </location>
</feature>
<accession>A0A6A6U490</accession>
<reference evidence="4" key="1">
    <citation type="journal article" date="2020" name="Stud. Mycol.">
        <title>101 Dothideomycetes genomes: a test case for predicting lifestyles and emergence of pathogens.</title>
        <authorList>
            <person name="Haridas S."/>
            <person name="Albert R."/>
            <person name="Binder M."/>
            <person name="Bloem J."/>
            <person name="Labutti K."/>
            <person name="Salamov A."/>
            <person name="Andreopoulos B."/>
            <person name="Baker S."/>
            <person name="Barry K."/>
            <person name="Bills G."/>
            <person name="Bluhm B."/>
            <person name="Cannon C."/>
            <person name="Castanera R."/>
            <person name="Culley D."/>
            <person name="Daum C."/>
            <person name="Ezra D."/>
            <person name="Gonzalez J."/>
            <person name="Henrissat B."/>
            <person name="Kuo A."/>
            <person name="Liang C."/>
            <person name="Lipzen A."/>
            <person name="Lutzoni F."/>
            <person name="Magnuson J."/>
            <person name="Mondo S."/>
            <person name="Nolan M."/>
            <person name="Ohm R."/>
            <person name="Pangilinan J."/>
            <person name="Park H.-J."/>
            <person name="Ramirez L."/>
            <person name="Alfaro M."/>
            <person name="Sun H."/>
            <person name="Tritt A."/>
            <person name="Yoshinaga Y."/>
            <person name="Zwiers L.-H."/>
            <person name="Turgeon B."/>
            <person name="Goodwin S."/>
            <person name="Spatafora J."/>
            <person name="Crous P."/>
            <person name="Grigoriev I."/>
        </authorList>
    </citation>
    <scope>NUCLEOTIDE SEQUENCE</scope>
    <source>
        <strain evidence="4">CBS 115976</strain>
    </source>
</reference>
<dbReference type="InterPro" id="IPR057558">
    <property type="entry name" value="Swc3_dom"/>
</dbReference>
<dbReference type="OrthoDB" id="5338195at2759"/>
<gene>
    <name evidence="4" type="ORF">BT63DRAFT_427148</name>
</gene>
<dbReference type="PANTHER" id="PTHR28108">
    <property type="entry name" value="SWR1-COMPLEX PROTEIN 3"/>
    <property type="match status" value="1"/>
</dbReference>
<proteinExistence type="predicted"/>
<feature type="region of interest" description="Disordered" evidence="1">
    <location>
        <begin position="134"/>
        <end position="154"/>
    </location>
</feature>
<feature type="compositionally biased region" description="Basic and acidic residues" evidence="1">
    <location>
        <begin position="1"/>
        <end position="22"/>
    </location>
</feature>
<feature type="compositionally biased region" description="Basic and acidic residues" evidence="1">
    <location>
        <begin position="505"/>
        <end position="519"/>
    </location>
</feature>
<dbReference type="Proteomes" id="UP000799302">
    <property type="component" value="Unassembled WGS sequence"/>
</dbReference>